<organism evidence="5 6">
    <name type="scientific">Parafrankia soli</name>
    <dbReference type="NCBI Taxonomy" id="2599596"/>
    <lineage>
        <taxon>Bacteria</taxon>
        <taxon>Bacillati</taxon>
        <taxon>Actinomycetota</taxon>
        <taxon>Actinomycetes</taxon>
        <taxon>Frankiales</taxon>
        <taxon>Frankiaceae</taxon>
        <taxon>Parafrankia</taxon>
    </lineage>
</organism>
<evidence type="ECO:0000259" key="4">
    <source>
        <dbReference type="PROSITE" id="PS01124"/>
    </source>
</evidence>
<evidence type="ECO:0000256" key="3">
    <source>
        <dbReference type="ARBA" id="ARBA00023163"/>
    </source>
</evidence>
<evidence type="ECO:0000313" key="6">
    <source>
        <dbReference type="Proteomes" id="UP000179769"/>
    </source>
</evidence>
<dbReference type="GO" id="GO:0043565">
    <property type="term" value="F:sequence-specific DNA binding"/>
    <property type="evidence" value="ECO:0007669"/>
    <property type="project" value="InterPro"/>
</dbReference>
<evidence type="ECO:0000256" key="1">
    <source>
        <dbReference type="ARBA" id="ARBA00023015"/>
    </source>
</evidence>
<keyword evidence="1" id="KW-0805">Transcription regulation</keyword>
<reference evidence="6" key="1">
    <citation type="submission" date="2016-07" db="EMBL/GenBank/DDBJ databases">
        <title>Frankia sp. NRRL B-16219 Genome sequencing.</title>
        <authorList>
            <person name="Ghodhbane-Gtari F."/>
            <person name="Swanson E."/>
            <person name="Gueddou A."/>
            <person name="Louati M."/>
            <person name="Nouioui I."/>
            <person name="Hezbri K."/>
            <person name="Abebe-Akele F."/>
            <person name="Simpson S."/>
            <person name="Morris K."/>
            <person name="Thomas K."/>
            <person name="Gtari M."/>
            <person name="Tisa L.S."/>
        </authorList>
    </citation>
    <scope>NUCLEOTIDE SEQUENCE [LARGE SCALE GENOMIC DNA]</scope>
    <source>
        <strain evidence="6">NRRL B-16219</strain>
    </source>
</reference>
<keyword evidence="3" id="KW-0804">Transcription</keyword>
<proteinExistence type="predicted"/>
<protein>
    <submittedName>
        <fullName evidence="5">AraC family transcriptional regulator</fullName>
    </submittedName>
</protein>
<dbReference type="SMART" id="SM00342">
    <property type="entry name" value="HTH_ARAC"/>
    <property type="match status" value="1"/>
</dbReference>
<dbReference type="OrthoDB" id="9815799at2"/>
<dbReference type="GO" id="GO:0003700">
    <property type="term" value="F:DNA-binding transcription factor activity"/>
    <property type="evidence" value="ECO:0007669"/>
    <property type="project" value="InterPro"/>
</dbReference>
<name>A0A1S1PJ30_9ACTN</name>
<feature type="domain" description="HTH araC/xylS-type" evidence="4">
    <location>
        <begin position="137"/>
        <end position="233"/>
    </location>
</feature>
<dbReference type="InterPro" id="IPR050204">
    <property type="entry name" value="AraC_XylS_family_regulators"/>
</dbReference>
<gene>
    <name evidence="5" type="ORF">BBK14_25100</name>
</gene>
<dbReference type="RefSeq" id="WP_071065981.1">
    <property type="nucleotide sequence ID" value="NZ_MAXA01000243.1"/>
</dbReference>
<sequence>MSATYREYQPPAGLRPVAACTWEHESDEDHTQLVVPDGCMDLIWLSERELVIVGADTGPRGVSLPGHARSSGIRLRCSAAGAVVGVPASELRDRQVDAASVWGEQAVGLQQALPVAAPARRLELLADAVGRRDAQPDVLVSAAARGLALPGARVAGVAAELGVSERQLHRRTLAAVGYGPKMLARVARLRRLVGLRDDSLSSRALRAGYASQAHMNDEVRRLTGSTPVRFLKDAALSAA</sequence>
<keyword evidence="6" id="KW-1185">Reference proteome</keyword>
<dbReference type="InterPro" id="IPR046532">
    <property type="entry name" value="DUF6597"/>
</dbReference>
<dbReference type="PROSITE" id="PS01124">
    <property type="entry name" value="HTH_ARAC_FAMILY_2"/>
    <property type="match status" value="1"/>
</dbReference>
<dbReference type="EMBL" id="MAXA01000243">
    <property type="protein sequence ID" value="OHV22878.1"/>
    <property type="molecule type" value="Genomic_DNA"/>
</dbReference>
<comment type="caution">
    <text evidence="5">The sequence shown here is derived from an EMBL/GenBank/DDBJ whole genome shotgun (WGS) entry which is preliminary data.</text>
</comment>
<dbReference type="PANTHER" id="PTHR46796">
    <property type="entry name" value="HTH-TYPE TRANSCRIPTIONAL ACTIVATOR RHAS-RELATED"/>
    <property type="match status" value="1"/>
</dbReference>
<dbReference type="Pfam" id="PF20240">
    <property type="entry name" value="DUF6597"/>
    <property type="match status" value="1"/>
</dbReference>
<dbReference type="AlphaFoldDB" id="A0A1S1PJ30"/>
<evidence type="ECO:0000256" key="2">
    <source>
        <dbReference type="ARBA" id="ARBA00023125"/>
    </source>
</evidence>
<dbReference type="Pfam" id="PF12833">
    <property type="entry name" value="HTH_18"/>
    <property type="match status" value="1"/>
</dbReference>
<dbReference type="InterPro" id="IPR018060">
    <property type="entry name" value="HTH_AraC"/>
</dbReference>
<dbReference type="Gene3D" id="1.10.10.60">
    <property type="entry name" value="Homeodomain-like"/>
    <property type="match status" value="1"/>
</dbReference>
<accession>A0A1S1PJ30</accession>
<dbReference type="Proteomes" id="UP000179769">
    <property type="component" value="Unassembled WGS sequence"/>
</dbReference>
<dbReference type="PANTHER" id="PTHR46796:SF15">
    <property type="entry name" value="BLL1074 PROTEIN"/>
    <property type="match status" value="1"/>
</dbReference>
<keyword evidence="2" id="KW-0238">DNA-binding</keyword>
<evidence type="ECO:0000313" key="5">
    <source>
        <dbReference type="EMBL" id="OHV22878.1"/>
    </source>
</evidence>